<protein>
    <submittedName>
        <fullName evidence="2">RimJ/RimL family protein N-acetyltransferase</fullName>
    </submittedName>
</protein>
<dbReference type="GO" id="GO:0016747">
    <property type="term" value="F:acyltransferase activity, transferring groups other than amino-acyl groups"/>
    <property type="evidence" value="ECO:0007669"/>
    <property type="project" value="InterPro"/>
</dbReference>
<gene>
    <name evidence="2" type="ORF">EI42_03362</name>
</gene>
<organism evidence="2 3">
    <name type="scientific">Thermosporothrix hazakensis</name>
    <dbReference type="NCBI Taxonomy" id="644383"/>
    <lineage>
        <taxon>Bacteria</taxon>
        <taxon>Bacillati</taxon>
        <taxon>Chloroflexota</taxon>
        <taxon>Ktedonobacteria</taxon>
        <taxon>Ktedonobacterales</taxon>
        <taxon>Thermosporotrichaceae</taxon>
        <taxon>Thermosporothrix</taxon>
    </lineage>
</organism>
<proteinExistence type="predicted"/>
<keyword evidence="2" id="KW-0808">Transferase</keyword>
<accession>A0A326U5L2</accession>
<comment type="caution">
    <text evidence="2">The sequence shown here is derived from an EMBL/GenBank/DDBJ whole genome shotgun (WGS) entry which is preliminary data.</text>
</comment>
<dbReference type="EMBL" id="QKUF01000011">
    <property type="protein sequence ID" value="PZW27984.1"/>
    <property type="molecule type" value="Genomic_DNA"/>
</dbReference>
<keyword evidence="3" id="KW-1185">Reference proteome</keyword>
<dbReference type="PANTHER" id="PTHR43328:SF1">
    <property type="entry name" value="N-ACETYLTRANSFERASE DOMAIN-CONTAINING PROTEIN"/>
    <property type="match status" value="1"/>
</dbReference>
<evidence type="ECO:0000313" key="3">
    <source>
        <dbReference type="Proteomes" id="UP000248806"/>
    </source>
</evidence>
<feature type="domain" description="N-acetyltransferase" evidence="1">
    <location>
        <begin position="5"/>
        <end position="155"/>
    </location>
</feature>
<evidence type="ECO:0000259" key="1">
    <source>
        <dbReference type="PROSITE" id="PS51186"/>
    </source>
</evidence>
<dbReference type="RefSeq" id="WP_111323730.1">
    <property type="nucleotide sequence ID" value="NZ_BIFX01000003.1"/>
</dbReference>
<dbReference type="SUPFAM" id="SSF55729">
    <property type="entry name" value="Acyl-CoA N-acyltransferases (Nat)"/>
    <property type="match status" value="1"/>
</dbReference>
<dbReference type="Gene3D" id="3.40.630.30">
    <property type="match status" value="1"/>
</dbReference>
<dbReference type="Proteomes" id="UP000248806">
    <property type="component" value="Unassembled WGS sequence"/>
</dbReference>
<dbReference type="Pfam" id="PF13302">
    <property type="entry name" value="Acetyltransf_3"/>
    <property type="match status" value="1"/>
</dbReference>
<name>A0A326U5L2_THEHA</name>
<dbReference type="InterPro" id="IPR016181">
    <property type="entry name" value="Acyl_CoA_acyltransferase"/>
</dbReference>
<dbReference type="OrthoDB" id="275901at2"/>
<evidence type="ECO:0000313" key="2">
    <source>
        <dbReference type="EMBL" id="PZW27984.1"/>
    </source>
</evidence>
<dbReference type="PANTHER" id="PTHR43328">
    <property type="entry name" value="ACETYLTRANSFERASE-RELATED"/>
    <property type="match status" value="1"/>
</dbReference>
<dbReference type="InterPro" id="IPR000182">
    <property type="entry name" value="GNAT_dom"/>
</dbReference>
<dbReference type="PROSITE" id="PS51186">
    <property type="entry name" value="GNAT"/>
    <property type="match status" value="1"/>
</dbReference>
<sequence length="158" mass="18163">MTDTVTLREVIESDLPIFFTHQQDSEAAYMAAFTPKNRTDWDAFSRHWTMIRNADSIKKTILANGEVAGHILQFELMGDPVVGYWIGRQYWGRGIATQTLTLLLDIVSVRPLYAMVAADNIRSRRVLEKCGFTMQGSERSYANERQEIIEELIFKREA</sequence>
<dbReference type="AlphaFoldDB" id="A0A326U5L2"/>
<reference evidence="2 3" key="1">
    <citation type="submission" date="2018-06" db="EMBL/GenBank/DDBJ databases">
        <title>Genomic Encyclopedia of Archaeal and Bacterial Type Strains, Phase II (KMG-II): from individual species to whole genera.</title>
        <authorList>
            <person name="Goeker M."/>
        </authorList>
    </citation>
    <scope>NUCLEOTIDE SEQUENCE [LARGE SCALE GENOMIC DNA]</scope>
    <source>
        <strain evidence="2 3">ATCC BAA-1881</strain>
    </source>
</reference>